<dbReference type="GO" id="GO:0003824">
    <property type="term" value="F:catalytic activity"/>
    <property type="evidence" value="ECO:0007669"/>
    <property type="project" value="InterPro"/>
</dbReference>
<dbReference type="InterPro" id="IPR016169">
    <property type="entry name" value="FAD-bd_PCMH_sub2"/>
</dbReference>
<dbReference type="InterPro" id="IPR051264">
    <property type="entry name" value="FAD-oxidored/transferase_4"/>
</dbReference>
<dbReference type="FunFam" id="3.30.465.10:FF:000001">
    <property type="entry name" value="D-2-hydroxyglutarate dehydrogenase, mitochondrial"/>
    <property type="match status" value="1"/>
</dbReference>
<dbReference type="Gene3D" id="3.30.70.2190">
    <property type="match status" value="1"/>
</dbReference>
<dbReference type="EMBL" id="JANX01000346">
    <property type="protein sequence ID" value="KGM32270.1"/>
    <property type="molecule type" value="Genomic_DNA"/>
</dbReference>
<evidence type="ECO:0000313" key="7">
    <source>
        <dbReference type="Proteomes" id="UP000029995"/>
    </source>
</evidence>
<dbReference type="InterPro" id="IPR036318">
    <property type="entry name" value="FAD-bd_PCMH-like_sf"/>
</dbReference>
<gene>
    <name evidence="6" type="ORF">P409_22350</name>
</gene>
<evidence type="ECO:0000256" key="4">
    <source>
        <dbReference type="ARBA" id="ARBA00022827"/>
    </source>
</evidence>
<dbReference type="Pfam" id="PF02913">
    <property type="entry name" value="FAD-oxidase_C"/>
    <property type="match status" value="1"/>
</dbReference>
<dbReference type="FunFam" id="1.10.45.10:FF:000001">
    <property type="entry name" value="D-lactate dehydrogenase mitochondrial"/>
    <property type="match status" value="1"/>
</dbReference>
<dbReference type="Gene3D" id="3.30.465.10">
    <property type="match status" value="1"/>
</dbReference>
<dbReference type="Proteomes" id="UP000029995">
    <property type="component" value="Unassembled WGS sequence"/>
</dbReference>
<dbReference type="InterPro" id="IPR016166">
    <property type="entry name" value="FAD-bd_PCMH"/>
</dbReference>
<dbReference type="PANTHER" id="PTHR43716">
    <property type="entry name" value="D-2-HYDROXYGLUTARATE DEHYDROGENASE, MITOCHONDRIAL"/>
    <property type="match status" value="1"/>
</dbReference>
<evidence type="ECO:0000313" key="6">
    <source>
        <dbReference type="EMBL" id="KGM32270.1"/>
    </source>
</evidence>
<dbReference type="AlphaFoldDB" id="A0A0A0D2N1"/>
<dbReference type="OrthoDB" id="9815648at2"/>
<feature type="domain" description="FAD-binding PCMH-type" evidence="5">
    <location>
        <begin position="37"/>
        <end position="216"/>
    </location>
</feature>
<protein>
    <submittedName>
        <fullName evidence="6">2-hydroxyacid dehydrogenase</fullName>
    </submittedName>
</protein>
<dbReference type="SUPFAM" id="SSF55103">
    <property type="entry name" value="FAD-linked oxidases, C-terminal domain"/>
    <property type="match status" value="1"/>
</dbReference>
<dbReference type="GO" id="GO:0022904">
    <property type="term" value="P:respiratory electron transport chain"/>
    <property type="evidence" value="ECO:0007669"/>
    <property type="project" value="TreeGrafter"/>
</dbReference>
<dbReference type="InterPro" id="IPR004113">
    <property type="entry name" value="FAD-bd_oxidored_4_C"/>
</dbReference>
<dbReference type="Gene3D" id="3.30.70.2740">
    <property type="match status" value="1"/>
</dbReference>
<dbReference type="GO" id="GO:0071949">
    <property type="term" value="F:FAD binding"/>
    <property type="evidence" value="ECO:0007669"/>
    <property type="project" value="InterPro"/>
</dbReference>
<evidence type="ECO:0000256" key="3">
    <source>
        <dbReference type="ARBA" id="ARBA00022630"/>
    </source>
</evidence>
<organism evidence="6 7">
    <name type="scientific">Inquilinus limosus MP06</name>
    <dbReference type="NCBI Taxonomy" id="1398085"/>
    <lineage>
        <taxon>Bacteria</taxon>
        <taxon>Pseudomonadati</taxon>
        <taxon>Pseudomonadota</taxon>
        <taxon>Alphaproteobacteria</taxon>
        <taxon>Rhodospirillales</taxon>
        <taxon>Rhodospirillaceae</taxon>
        <taxon>Inquilinus</taxon>
    </lineage>
</organism>
<dbReference type="InterPro" id="IPR016171">
    <property type="entry name" value="Vanillyl_alc_oxidase_C-sub2"/>
</dbReference>
<dbReference type="Pfam" id="PF01565">
    <property type="entry name" value="FAD_binding_4"/>
    <property type="match status" value="1"/>
</dbReference>
<dbReference type="InterPro" id="IPR016167">
    <property type="entry name" value="FAD-bd_PCMH_sub1"/>
</dbReference>
<dbReference type="PROSITE" id="PS51387">
    <property type="entry name" value="FAD_PCMH"/>
    <property type="match status" value="1"/>
</dbReference>
<dbReference type="SUPFAM" id="SSF56176">
    <property type="entry name" value="FAD-binding/transporter-associated domain-like"/>
    <property type="match status" value="1"/>
</dbReference>
<dbReference type="InterPro" id="IPR016164">
    <property type="entry name" value="FAD-linked_Oxase-like_C"/>
</dbReference>
<comment type="similarity">
    <text evidence="2">Belongs to the FAD-binding oxidoreductase/transferase type 4 family.</text>
</comment>
<accession>A0A0A0D2N1</accession>
<dbReference type="RefSeq" id="WP_034843867.1">
    <property type="nucleotide sequence ID" value="NZ_JANX01000346.1"/>
</dbReference>
<comment type="cofactor">
    <cofactor evidence="1">
        <name>FAD</name>
        <dbReference type="ChEBI" id="CHEBI:57692"/>
    </cofactor>
</comment>
<sequence>MIDAALLEALTAIAGPQGVLHEAADLAPYLKEWRGKYRSTAGLVVRPGSTAEVAAIVKLCAERGIGVVPQGGNTGLCGGAVAEAGQILLSTDRLTRIREVDAEGDHMTVEAGVILAQVQAAAEAADRLFPLSLGAEGSCRIGGNLSTNAGGTAVLRYGNARDLVLGLEVVLPDGQVWDGLRALRKDNTGYDLKQIFIGAEGTLGIITAAVLKLFPRPRSVAAALVGVPDPAAAVALFGRARAEAGGSVTGVELMPRLAIDFALRHVAGVVDPMAEPHPWYVLLELSSPAADAPLAERLEAILAHGLEPGLVIDAAIAASEAQRRSFWHIREAIVEGQRFEGGAIKHDIAVPVAKVPEFLERATALSEAMVPGVRVVGFGHLGDGNIHFNLNQPVGADREAFMARWEEVAHRVHDIVADLDGSISAEHGVGLLKRDEIAERKSAVEIELMRRIKRAIDPAGIMNPGKVVRA</sequence>
<name>A0A0A0D2N1_9PROT</name>
<dbReference type="Gene3D" id="1.10.45.10">
    <property type="entry name" value="Vanillyl-alcohol Oxidase, Chain A, domain 4"/>
    <property type="match status" value="1"/>
</dbReference>
<comment type="caution">
    <text evidence="6">The sequence shown here is derived from an EMBL/GenBank/DDBJ whole genome shotgun (WGS) entry which is preliminary data.</text>
</comment>
<keyword evidence="4" id="KW-0274">FAD</keyword>
<dbReference type="PANTHER" id="PTHR43716:SF2">
    <property type="entry name" value="BLL6224 PROTEIN"/>
    <property type="match status" value="1"/>
</dbReference>
<dbReference type="Gene3D" id="3.30.43.10">
    <property type="entry name" value="Uridine Diphospho-n-acetylenolpyruvylglucosamine Reductase, domain 2"/>
    <property type="match status" value="1"/>
</dbReference>
<proteinExistence type="inferred from homology"/>
<reference evidence="6 7" key="1">
    <citation type="submission" date="2014-01" db="EMBL/GenBank/DDBJ databases">
        <title>Genome sequence determination for a cystic fibrosis isolate, Inquilinus limosus.</title>
        <authorList>
            <person name="Pino M."/>
            <person name="Di Conza J."/>
            <person name="Gutkind G."/>
        </authorList>
    </citation>
    <scope>NUCLEOTIDE SEQUENCE [LARGE SCALE GENOMIC DNA]</scope>
    <source>
        <strain evidence="6 7">MP06</strain>
    </source>
</reference>
<dbReference type="InterPro" id="IPR006094">
    <property type="entry name" value="Oxid_FAD_bind_N"/>
</dbReference>
<evidence type="ECO:0000256" key="1">
    <source>
        <dbReference type="ARBA" id="ARBA00001974"/>
    </source>
</evidence>
<keyword evidence="3" id="KW-0285">Flavoprotein</keyword>
<evidence type="ECO:0000256" key="2">
    <source>
        <dbReference type="ARBA" id="ARBA00008000"/>
    </source>
</evidence>
<evidence type="ECO:0000259" key="5">
    <source>
        <dbReference type="PROSITE" id="PS51387"/>
    </source>
</evidence>